<dbReference type="STRING" id="694427.Palpr_1412"/>
<dbReference type="eggNOG" id="COG1393">
    <property type="taxonomic scope" value="Bacteria"/>
</dbReference>
<evidence type="ECO:0000256" key="1">
    <source>
        <dbReference type="ARBA" id="ARBA00007198"/>
    </source>
</evidence>
<protein>
    <submittedName>
        <fullName evidence="3">Nitrogenase-associated protein</fullName>
    </submittedName>
</protein>
<dbReference type="AlphaFoldDB" id="E4T4B4"/>
<organism evidence="3 4">
    <name type="scientific">Paludibacter propionicigenes (strain DSM 17365 / JCM 13257 / WB4)</name>
    <dbReference type="NCBI Taxonomy" id="694427"/>
    <lineage>
        <taxon>Bacteria</taxon>
        <taxon>Pseudomonadati</taxon>
        <taxon>Bacteroidota</taxon>
        <taxon>Bacteroidia</taxon>
        <taxon>Bacteroidales</taxon>
        <taxon>Paludibacteraceae</taxon>
        <taxon>Paludibacter</taxon>
    </lineage>
</organism>
<evidence type="ECO:0000313" key="4">
    <source>
        <dbReference type="Proteomes" id="UP000008718"/>
    </source>
</evidence>
<dbReference type="PANTHER" id="PTHR30041">
    <property type="entry name" value="ARSENATE REDUCTASE"/>
    <property type="match status" value="1"/>
</dbReference>
<dbReference type="Pfam" id="PF03960">
    <property type="entry name" value="ArsC"/>
    <property type="match status" value="1"/>
</dbReference>
<dbReference type="RefSeq" id="WP_013444927.1">
    <property type="nucleotide sequence ID" value="NC_014734.1"/>
</dbReference>
<dbReference type="HOGENOM" id="CLU_133290_0_0_10"/>
<comment type="similarity">
    <text evidence="1 2">Belongs to the ArsC family.</text>
</comment>
<dbReference type="PANTHER" id="PTHR30041:SF8">
    <property type="entry name" value="PROTEIN YFFB"/>
    <property type="match status" value="1"/>
</dbReference>
<dbReference type="KEGG" id="ppn:Palpr_1412"/>
<name>E4T4B4_PALPW</name>
<dbReference type="Proteomes" id="UP000008718">
    <property type="component" value="Chromosome"/>
</dbReference>
<dbReference type="NCBIfam" id="TIGR01616">
    <property type="entry name" value="nitro_assoc"/>
    <property type="match status" value="1"/>
</dbReference>
<evidence type="ECO:0000313" key="3">
    <source>
        <dbReference type="EMBL" id="ADQ79558.1"/>
    </source>
</evidence>
<dbReference type="OrthoDB" id="9794155at2"/>
<reference evidence="3 4" key="2">
    <citation type="journal article" date="2011" name="Stand. Genomic Sci.">
        <title>Complete genome sequence of Paludibacter propionicigenes type strain (WB4).</title>
        <authorList>
            <person name="Gronow S."/>
            <person name="Munk C."/>
            <person name="Lapidus A."/>
            <person name="Nolan M."/>
            <person name="Lucas S."/>
            <person name="Hammon N."/>
            <person name="Deshpande S."/>
            <person name="Cheng J.F."/>
            <person name="Tapia R."/>
            <person name="Han C."/>
            <person name="Goodwin L."/>
            <person name="Pitluck S."/>
            <person name="Liolios K."/>
            <person name="Ivanova N."/>
            <person name="Mavromatis K."/>
            <person name="Mikhailova N."/>
            <person name="Pati A."/>
            <person name="Chen A."/>
            <person name="Palaniappan K."/>
            <person name="Land M."/>
            <person name="Hauser L."/>
            <person name="Chang Y.J."/>
            <person name="Jeffries C.D."/>
            <person name="Brambilla E."/>
            <person name="Rohde M."/>
            <person name="Goker M."/>
            <person name="Detter J.C."/>
            <person name="Woyke T."/>
            <person name="Bristow J."/>
            <person name="Eisen J.A."/>
            <person name="Markowitz V."/>
            <person name="Hugenholtz P."/>
            <person name="Kyrpides N.C."/>
            <person name="Klenk H.P."/>
        </authorList>
    </citation>
    <scope>NUCLEOTIDE SEQUENCE [LARGE SCALE GENOMIC DNA]</scope>
    <source>
        <strain evidence="4">DSM 17365 / JCM 13257 / WB4</strain>
    </source>
</reference>
<proteinExistence type="inferred from homology"/>
<gene>
    <name evidence="3" type="ordered locus">Palpr_1412</name>
</gene>
<keyword evidence="4" id="KW-1185">Reference proteome</keyword>
<accession>E4T4B4</accession>
<evidence type="ECO:0000256" key="2">
    <source>
        <dbReference type="PROSITE-ProRule" id="PRU01282"/>
    </source>
</evidence>
<dbReference type="InterPro" id="IPR006660">
    <property type="entry name" value="Arsenate_reductase-like"/>
</dbReference>
<dbReference type="InterPro" id="IPR036249">
    <property type="entry name" value="Thioredoxin-like_sf"/>
</dbReference>
<dbReference type="Gene3D" id="3.40.30.10">
    <property type="entry name" value="Glutaredoxin"/>
    <property type="match status" value="1"/>
</dbReference>
<dbReference type="PROSITE" id="PS51353">
    <property type="entry name" value="ARSC"/>
    <property type="match status" value="1"/>
</dbReference>
<dbReference type="InterPro" id="IPR006503">
    <property type="entry name" value="Nase-assoc"/>
</dbReference>
<reference key="1">
    <citation type="submission" date="2010-11" db="EMBL/GenBank/DDBJ databases">
        <title>The complete genome of Paludibacter propionicigenes DSM 17365.</title>
        <authorList>
            <consortium name="US DOE Joint Genome Institute (JGI-PGF)"/>
            <person name="Lucas S."/>
            <person name="Copeland A."/>
            <person name="Lapidus A."/>
            <person name="Bruce D."/>
            <person name="Goodwin L."/>
            <person name="Pitluck S."/>
            <person name="Kyrpides N."/>
            <person name="Mavromatis K."/>
            <person name="Ivanova N."/>
            <person name="Munk A.C."/>
            <person name="Brettin T."/>
            <person name="Detter J.C."/>
            <person name="Han C."/>
            <person name="Tapia R."/>
            <person name="Land M."/>
            <person name="Hauser L."/>
            <person name="Markowitz V."/>
            <person name="Cheng J.-F."/>
            <person name="Hugenholtz P."/>
            <person name="Woyke T."/>
            <person name="Wu D."/>
            <person name="Gronow S."/>
            <person name="Wellnitz S."/>
            <person name="Brambilla E."/>
            <person name="Klenk H.-P."/>
            <person name="Eisen J.A."/>
        </authorList>
    </citation>
    <scope>NUCLEOTIDE SEQUENCE</scope>
    <source>
        <strain>WB4</strain>
    </source>
</reference>
<dbReference type="EMBL" id="CP002345">
    <property type="protein sequence ID" value="ADQ79558.1"/>
    <property type="molecule type" value="Genomic_DNA"/>
</dbReference>
<sequence length="144" mass="16332">MIIHFYEKPGCINNTKQKKLLEESGHTVIAHSILTQSWTPETLRKYFGSLSIVDWFNPASPRIKNGEIIPEKINEATALQHMVKDPILIRRPLINAQGELICGFDNKAIVRLTANKDIHHLLTCPNLEKDTNCNNSISKISFDL</sequence>
<dbReference type="SUPFAM" id="SSF52833">
    <property type="entry name" value="Thioredoxin-like"/>
    <property type="match status" value="1"/>
</dbReference>